<dbReference type="RefSeq" id="WP_165874747.1">
    <property type="nucleotide sequence ID" value="NZ_BAAAFU010000007.1"/>
</dbReference>
<proteinExistence type="predicted"/>
<sequence>MKNKDTVKTFYSSQCLLIHLLILFLFTIPQTAFAHFHYEISLTSHLQANAQKQLDSIKMTWTYDDNVSKLMLQDDEDISDLRERLIKELGNFLYFTSLTLNDLYLETKQVTTYELQEIQQQNKTRLQLTMTLTLKEPVSLEGNNTLEIEHEDISASAIMFYETPAALSIDDRLNKNCRVDIKNKEKYEEGEPPQIVKVICLA</sequence>
<organism evidence="1 2">
    <name type="scientific">Cocleimonas flava</name>
    <dbReference type="NCBI Taxonomy" id="634765"/>
    <lineage>
        <taxon>Bacteria</taxon>
        <taxon>Pseudomonadati</taxon>
        <taxon>Pseudomonadota</taxon>
        <taxon>Gammaproteobacteria</taxon>
        <taxon>Thiotrichales</taxon>
        <taxon>Thiotrichaceae</taxon>
        <taxon>Cocleimonas</taxon>
    </lineage>
</organism>
<evidence type="ECO:0000313" key="2">
    <source>
        <dbReference type="Proteomes" id="UP000294887"/>
    </source>
</evidence>
<name>A0A4V2P7P8_9GAMM</name>
<dbReference type="Pfam" id="PF06226">
    <property type="entry name" value="DUF1007"/>
    <property type="match status" value="1"/>
</dbReference>
<gene>
    <name evidence="1" type="ORF">EV695_3397</name>
</gene>
<accession>A0A4V2P7P8</accession>
<evidence type="ECO:0000313" key="1">
    <source>
        <dbReference type="EMBL" id="TCJ82665.1"/>
    </source>
</evidence>
<reference evidence="1 2" key="1">
    <citation type="submission" date="2019-03" db="EMBL/GenBank/DDBJ databases">
        <title>Genomic Encyclopedia of Type Strains, Phase IV (KMG-IV): sequencing the most valuable type-strain genomes for metagenomic binning, comparative biology and taxonomic classification.</title>
        <authorList>
            <person name="Goeker M."/>
        </authorList>
    </citation>
    <scope>NUCLEOTIDE SEQUENCE [LARGE SCALE GENOMIC DNA]</scope>
    <source>
        <strain evidence="1 2">DSM 24830</strain>
    </source>
</reference>
<dbReference type="EMBL" id="SMFQ01000005">
    <property type="protein sequence ID" value="TCJ82665.1"/>
    <property type="molecule type" value="Genomic_DNA"/>
</dbReference>
<protein>
    <submittedName>
        <fullName evidence="1">ABC-type uncharacterized transport system substrate-binding protein</fullName>
    </submittedName>
</protein>
<dbReference type="Proteomes" id="UP000294887">
    <property type="component" value="Unassembled WGS sequence"/>
</dbReference>
<dbReference type="InterPro" id="IPR010412">
    <property type="entry name" value="DUF1007"/>
</dbReference>
<comment type="caution">
    <text evidence="1">The sequence shown here is derived from an EMBL/GenBank/DDBJ whole genome shotgun (WGS) entry which is preliminary data.</text>
</comment>
<keyword evidence="2" id="KW-1185">Reference proteome</keyword>
<dbReference type="AlphaFoldDB" id="A0A4V2P7P8"/>